<keyword evidence="1" id="KW-0732">Signal</keyword>
<dbReference type="RefSeq" id="WP_147273364.1">
    <property type="nucleotide sequence ID" value="NZ_QPJL01000051.1"/>
</dbReference>
<comment type="caution">
    <text evidence="2">The sequence shown here is derived from an EMBL/GenBank/DDBJ whole genome shotgun (WGS) entry which is preliminary data.</text>
</comment>
<accession>A0A368YCH7</accession>
<dbReference type="EMBL" id="QPJL01000051">
    <property type="protein sequence ID" value="RCW77961.1"/>
    <property type="molecule type" value="Genomic_DNA"/>
</dbReference>
<dbReference type="PROSITE" id="PS51257">
    <property type="entry name" value="PROKAR_LIPOPROTEIN"/>
    <property type="match status" value="1"/>
</dbReference>
<evidence type="ECO:0000256" key="1">
    <source>
        <dbReference type="SAM" id="SignalP"/>
    </source>
</evidence>
<dbReference type="AlphaFoldDB" id="A0A368YCH7"/>
<organism evidence="2 3">
    <name type="scientific">Paracoccus lutimaris</name>
    <dbReference type="NCBI Taxonomy" id="1490030"/>
    <lineage>
        <taxon>Bacteria</taxon>
        <taxon>Pseudomonadati</taxon>
        <taxon>Pseudomonadota</taxon>
        <taxon>Alphaproteobacteria</taxon>
        <taxon>Rhodobacterales</taxon>
        <taxon>Paracoccaceae</taxon>
        <taxon>Paracoccus</taxon>
    </lineage>
</organism>
<keyword evidence="3" id="KW-1185">Reference proteome</keyword>
<feature type="chain" id="PRO_5016761061" evidence="1">
    <location>
        <begin position="29"/>
        <end position="219"/>
    </location>
</feature>
<feature type="signal peptide" evidence="1">
    <location>
        <begin position="1"/>
        <end position="28"/>
    </location>
</feature>
<proteinExistence type="predicted"/>
<evidence type="ECO:0000313" key="2">
    <source>
        <dbReference type="EMBL" id="RCW77961.1"/>
    </source>
</evidence>
<name>A0A368YCH7_9RHOB</name>
<gene>
    <name evidence="2" type="ORF">DFP89_1519</name>
</gene>
<protein>
    <submittedName>
        <fullName evidence="2">Uncharacterized protein</fullName>
    </submittedName>
</protein>
<dbReference type="OrthoDB" id="9790784at2"/>
<dbReference type="Proteomes" id="UP000253345">
    <property type="component" value="Unassembled WGS sequence"/>
</dbReference>
<evidence type="ECO:0000313" key="3">
    <source>
        <dbReference type="Proteomes" id="UP000253345"/>
    </source>
</evidence>
<reference evidence="2 3" key="1">
    <citation type="submission" date="2018-07" db="EMBL/GenBank/DDBJ databases">
        <title>Genomic Encyclopedia of Type Strains, Phase III (KMG-III): the genomes of soil and plant-associated and newly described type strains.</title>
        <authorList>
            <person name="Whitman W."/>
        </authorList>
    </citation>
    <scope>NUCLEOTIDE SEQUENCE [LARGE SCALE GENOMIC DNA]</scope>
    <source>
        <strain evidence="2 3">CECT 8525</strain>
    </source>
</reference>
<sequence length="219" mass="23702">MKGTYKILTPICVTLACLALLGMSAVDGRPKTLSIDYSSHIAVPAVNKMELNNRMIVSRSLKGRSESGGIEYLDKQGDALVFNVFWYDIVNEKAYTANVTVAASELSIVESLPGYATIDIVNGPGADVTVTTMNKYIASIIGKRNSGNIITPPDQYPPITLREICAEELPPEDIVAMELAAAARDPNDEEMLSSMMGNRERYLIDNPVPASRCAEGGEK</sequence>